<sequence length="455" mass="50175">MGNKDNDAVVSIKQRPKKPWSDNTPENAKKRKASASVVMHQTKSNNKKRKGEGQSDSVDDIDTSRPTAIFNPTKGRDWTVTIALPGSWTLNAKKPDHKTMQVGRIARAAAIYCVDEIVVYDDDPSNIDPKVVNPKYIRGRTKQQVLEMIPEQDEAWQNPDQFLYHLLSFAECPPHLRYDRDDPHLSLFKEHQNLGWVGNLPSMDMPHHLRSHEWCQYREGVFVGVAPARRAATCKSNKSKTTDGDKEAYVKCGLAYPVRVGVPEDAPIEQGMRTTIRFASADAPVNWPNLSQEDCDGLDAKACAASVPREEGGYYWGYHVRRAASLGAVFSECEYPGGYDISIGTSERGQSVYSYLSGSGKPSAGQSVDPTGSSAPDSFKHLLIVFGGQAGIELAVANDAELASKGLDKGSAHQLFDAWVNLVPRQGSRTIRTEEAVIIGLGALKPWIDSMYQQQ</sequence>
<dbReference type="InterPro" id="IPR029026">
    <property type="entry name" value="tRNA_m1G_MTases_N"/>
</dbReference>
<dbReference type="Proteomes" id="UP000016935">
    <property type="component" value="Unassembled WGS sequence"/>
</dbReference>
<keyword evidence="4" id="KW-1185">Reference proteome</keyword>
<dbReference type="Pfam" id="PF02598">
    <property type="entry name" value="Methyltrn_RNA_3"/>
    <property type="match status" value="1"/>
</dbReference>
<organism evidence="3 4">
    <name type="scientific">Exserohilum turcicum (strain 28A)</name>
    <name type="common">Northern leaf blight fungus</name>
    <name type="synonym">Setosphaeria turcica</name>
    <dbReference type="NCBI Taxonomy" id="671987"/>
    <lineage>
        <taxon>Eukaryota</taxon>
        <taxon>Fungi</taxon>
        <taxon>Dikarya</taxon>
        <taxon>Ascomycota</taxon>
        <taxon>Pezizomycotina</taxon>
        <taxon>Dothideomycetes</taxon>
        <taxon>Pleosporomycetidae</taxon>
        <taxon>Pleosporales</taxon>
        <taxon>Pleosporineae</taxon>
        <taxon>Pleosporaceae</taxon>
        <taxon>Exserohilum</taxon>
    </lineage>
</organism>
<dbReference type="InterPro" id="IPR003750">
    <property type="entry name" value="Put_MeTrfase-C9orf114-like"/>
</dbReference>
<dbReference type="HOGENOM" id="CLU_017233_2_1_1"/>
<evidence type="ECO:0000256" key="2">
    <source>
        <dbReference type="SAM" id="MobiDB-lite"/>
    </source>
</evidence>
<dbReference type="RefSeq" id="XP_008026756.1">
    <property type="nucleotide sequence ID" value="XM_008028565.1"/>
</dbReference>
<evidence type="ECO:0000313" key="3">
    <source>
        <dbReference type="EMBL" id="EOA85682.1"/>
    </source>
</evidence>
<dbReference type="PANTHER" id="PTHR12150">
    <property type="entry name" value="CLASS IV SAM-BINDING METHYLTRANSFERASE-RELATED"/>
    <property type="match status" value="1"/>
</dbReference>
<dbReference type="Gene3D" id="3.40.1280.10">
    <property type="match status" value="2"/>
</dbReference>
<dbReference type="SUPFAM" id="SSF75217">
    <property type="entry name" value="alpha/beta knot"/>
    <property type="match status" value="1"/>
</dbReference>
<dbReference type="AlphaFoldDB" id="R0KBU6"/>
<dbReference type="PANTHER" id="PTHR12150:SF13">
    <property type="entry name" value="METHYLTRANSFERASE C9ORF114-RELATED"/>
    <property type="match status" value="1"/>
</dbReference>
<gene>
    <name evidence="3" type="ORF">SETTUDRAFT_152157</name>
</gene>
<reference evidence="3 4" key="1">
    <citation type="journal article" date="2012" name="PLoS Pathog.">
        <title>Diverse lifestyles and strategies of plant pathogenesis encoded in the genomes of eighteen Dothideomycetes fungi.</title>
        <authorList>
            <person name="Ohm R.A."/>
            <person name="Feau N."/>
            <person name="Henrissat B."/>
            <person name="Schoch C.L."/>
            <person name="Horwitz B.A."/>
            <person name="Barry K.W."/>
            <person name="Condon B.J."/>
            <person name="Copeland A.C."/>
            <person name="Dhillon B."/>
            <person name="Glaser F."/>
            <person name="Hesse C.N."/>
            <person name="Kosti I."/>
            <person name="LaButti K."/>
            <person name="Lindquist E.A."/>
            <person name="Lucas S."/>
            <person name="Salamov A.A."/>
            <person name="Bradshaw R.E."/>
            <person name="Ciuffetti L."/>
            <person name="Hamelin R.C."/>
            <person name="Kema G.H.J."/>
            <person name="Lawrence C."/>
            <person name="Scott J.A."/>
            <person name="Spatafora J.W."/>
            <person name="Turgeon B.G."/>
            <person name="de Wit P.J.G.M."/>
            <person name="Zhong S."/>
            <person name="Goodwin S.B."/>
            <person name="Grigoriev I.V."/>
        </authorList>
    </citation>
    <scope>NUCLEOTIDE SEQUENCE [LARGE SCALE GENOMIC DNA]</scope>
    <source>
        <strain evidence="4">28A</strain>
    </source>
</reference>
<dbReference type="OrthoDB" id="361029at2759"/>
<dbReference type="eggNOG" id="KOG3925">
    <property type="taxonomic scope" value="Eukaryota"/>
</dbReference>
<dbReference type="EMBL" id="KB908659">
    <property type="protein sequence ID" value="EOA85682.1"/>
    <property type="molecule type" value="Genomic_DNA"/>
</dbReference>
<name>R0KBU6_EXST2</name>
<dbReference type="CDD" id="cd18086">
    <property type="entry name" value="HsC9orf114-like"/>
    <property type="match status" value="1"/>
</dbReference>
<comment type="similarity">
    <text evidence="1">Belongs to the class IV-like SAM-binding methyltransferase superfamily.</text>
</comment>
<accession>R0KBU6</accession>
<evidence type="ECO:0000256" key="1">
    <source>
        <dbReference type="ARBA" id="ARBA00009841"/>
    </source>
</evidence>
<dbReference type="STRING" id="671987.R0KBU6"/>
<evidence type="ECO:0008006" key="5">
    <source>
        <dbReference type="Google" id="ProtNLM"/>
    </source>
</evidence>
<dbReference type="GeneID" id="19397166"/>
<proteinExistence type="inferred from homology"/>
<feature type="region of interest" description="Disordered" evidence="2">
    <location>
        <begin position="1"/>
        <end position="72"/>
    </location>
</feature>
<protein>
    <recommendedName>
        <fullName evidence="5">DUF171-domain-containing protein</fullName>
    </recommendedName>
</protein>
<evidence type="ECO:0000313" key="4">
    <source>
        <dbReference type="Proteomes" id="UP000016935"/>
    </source>
</evidence>
<dbReference type="InterPro" id="IPR029028">
    <property type="entry name" value="Alpha/beta_knot_MTases"/>
</dbReference>
<reference evidence="3 4" key="2">
    <citation type="journal article" date="2013" name="PLoS Genet.">
        <title>Comparative genome structure, secondary metabolite, and effector coding capacity across Cochliobolus pathogens.</title>
        <authorList>
            <person name="Condon B.J."/>
            <person name="Leng Y."/>
            <person name="Wu D."/>
            <person name="Bushley K.E."/>
            <person name="Ohm R.A."/>
            <person name="Otillar R."/>
            <person name="Martin J."/>
            <person name="Schackwitz W."/>
            <person name="Grimwood J."/>
            <person name="MohdZainudin N."/>
            <person name="Xue C."/>
            <person name="Wang R."/>
            <person name="Manning V.A."/>
            <person name="Dhillon B."/>
            <person name="Tu Z.J."/>
            <person name="Steffenson B.J."/>
            <person name="Salamov A."/>
            <person name="Sun H."/>
            <person name="Lowry S."/>
            <person name="LaButti K."/>
            <person name="Han J."/>
            <person name="Copeland A."/>
            <person name="Lindquist E."/>
            <person name="Barry K."/>
            <person name="Schmutz J."/>
            <person name="Baker S.E."/>
            <person name="Ciuffetti L.M."/>
            <person name="Grigoriev I.V."/>
            <person name="Zhong S."/>
            <person name="Turgeon B.G."/>
        </authorList>
    </citation>
    <scope>NUCLEOTIDE SEQUENCE [LARGE SCALE GENOMIC DNA]</scope>
    <source>
        <strain evidence="4">28A</strain>
    </source>
</reference>